<evidence type="ECO:0000313" key="2">
    <source>
        <dbReference type="EMBL" id="MBW0468850.1"/>
    </source>
</evidence>
<feature type="compositionally biased region" description="Acidic residues" evidence="1">
    <location>
        <begin position="228"/>
        <end position="247"/>
    </location>
</feature>
<dbReference type="Proteomes" id="UP000765509">
    <property type="component" value="Unassembled WGS sequence"/>
</dbReference>
<proteinExistence type="predicted"/>
<feature type="region of interest" description="Disordered" evidence="1">
    <location>
        <begin position="100"/>
        <end position="119"/>
    </location>
</feature>
<comment type="caution">
    <text evidence="2">The sequence shown here is derived from an EMBL/GenBank/DDBJ whole genome shotgun (WGS) entry which is preliminary data.</text>
</comment>
<gene>
    <name evidence="2" type="ORF">O181_008565</name>
</gene>
<evidence type="ECO:0000256" key="1">
    <source>
        <dbReference type="SAM" id="MobiDB-lite"/>
    </source>
</evidence>
<dbReference type="OrthoDB" id="2502987at2759"/>
<name>A0A9Q3GJ07_9BASI</name>
<dbReference type="AlphaFoldDB" id="A0A9Q3GJ07"/>
<sequence length="272" mass="30321">MPTLLVQQRAQHVFHPYENRYHFPSLPSPYLNSSRSVPKPCRTSQMKGNCSLTSGTNSHVQQPNVSPLTLLSTTPPMSHIQQGLNASLATHASSHAINSSSRLLAPSASPPKLSPARAPARHAPVEDIVSYLKSWQPPLEYYARRRHQKTSFSYPSRIPSLPALLEERVAHDGSLDTVKPESAMSISPRALQRKIFPNHLIYGLSLHHPNQKHEIEDESDEDLKSDQDDTDDEDEDMWSETDSEEAEPLSTSSISAPTYFLQPLLLTKPSGY</sequence>
<reference evidence="2" key="1">
    <citation type="submission" date="2021-03" db="EMBL/GenBank/DDBJ databases">
        <title>Draft genome sequence of rust myrtle Austropuccinia psidii MF-1, a brazilian biotype.</title>
        <authorList>
            <person name="Quecine M.C."/>
            <person name="Pachon D.M.R."/>
            <person name="Bonatelli M.L."/>
            <person name="Correr F.H."/>
            <person name="Franceschini L.M."/>
            <person name="Leite T.F."/>
            <person name="Margarido G.R.A."/>
            <person name="Almeida C.A."/>
            <person name="Ferrarezi J.A."/>
            <person name="Labate C.A."/>
        </authorList>
    </citation>
    <scope>NUCLEOTIDE SEQUENCE</scope>
    <source>
        <strain evidence="2">MF-1</strain>
    </source>
</reference>
<accession>A0A9Q3GJ07</accession>
<dbReference type="EMBL" id="AVOT02001996">
    <property type="protein sequence ID" value="MBW0468850.1"/>
    <property type="molecule type" value="Genomic_DNA"/>
</dbReference>
<organism evidence="2 3">
    <name type="scientific">Austropuccinia psidii MF-1</name>
    <dbReference type="NCBI Taxonomy" id="1389203"/>
    <lineage>
        <taxon>Eukaryota</taxon>
        <taxon>Fungi</taxon>
        <taxon>Dikarya</taxon>
        <taxon>Basidiomycota</taxon>
        <taxon>Pucciniomycotina</taxon>
        <taxon>Pucciniomycetes</taxon>
        <taxon>Pucciniales</taxon>
        <taxon>Sphaerophragmiaceae</taxon>
        <taxon>Austropuccinia</taxon>
    </lineage>
</organism>
<protein>
    <submittedName>
        <fullName evidence="2">Uncharacterized protein</fullName>
    </submittedName>
</protein>
<feature type="region of interest" description="Disordered" evidence="1">
    <location>
        <begin position="211"/>
        <end position="254"/>
    </location>
</feature>
<keyword evidence="3" id="KW-1185">Reference proteome</keyword>
<evidence type="ECO:0000313" key="3">
    <source>
        <dbReference type="Proteomes" id="UP000765509"/>
    </source>
</evidence>
<feature type="region of interest" description="Disordered" evidence="1">
    <location>
        <begin position="34"/>
        <end position="63"/>
    </location>
</feature>